<dbReference type="EMBL" id="CAJOBH010275023">
    <property type="protein sequence ID" value="CAF5167482.1"/>
    <property type="molecule type" value="Genomic_DNA"/>
</dbReference>
<dbReference type="AlphaFoldDB" id="A0A8S3KEH5"/>
<accession>A0A8S3KEH5</accession>
<dbReference type="EMBL" id="CAJOBJ010383559">
    <property type="protein sequence ID" value="CAF5228282.1"/>
    <property type="molecule type" value="Genomic_DNA"/>
</dbReference>
<feature type="region of interest" description="Disordered" evidence="1">
    <location>
        <begin position="1"/>
        <end position="46"/>
    </location>
</feature>
<name>A0A8S3KEH5_9BILA</name>
<sequence>LMPGLPTSFDDETEDEHSFVSETKSSEEPVTQDEQVLNSTPRKSIEDAKDIFDQSFEEFSLEKNDEIKAEIDGQQDNSESSSSLIPTMETKTSTFEQSDLDNRSSTTHEAITLSKDSLV</sequence>
<feature type="compositionally biased region" description="Basic and acidic residues" evidence="1">
    <location>
        <begin position="16"/>
        <end position="27"/>
    </location>
</feature>
<feature type="non-terminal residue" evidence="3">
    <location>
        <position position="1"/>
    </location>
</feature>
<comment type="caution">
    <text evidence="3">The sequence shown here is derived from an EMBL/GenBank/DDBJ whole genome shotgun (WGS) entry which is preliminary data.</text>
</comment>
<dbReference type="Proteomes" id="UP000681720">
    <property type="component" value="Unassembled WGS sequence"/>
</dbReference>
<feature type="compositionally biased region" description="Polar residues" evidence="1">
    <location>
        <begin position="28"/>
        <end position="42"/>
    </location>
</feature>
<dbReference type="Proteomes" id="UP000681967">
    <property type="component" value="Unassembled WGS sequence"/>
</dbReference>
<reference evidence="3" key="1">
    <citation type="submission" date="2021-02" db="EMBL/GenBank/DDBJ databases">
        <authorList>
            <person name="Nowell W R."/>
        </authorList>
    </citation>
    <scope>NUCLEOTIDE SEQUENCE</scope>
</reference>
<proteinExistence type="predicted"/>
<feature type="compositionally biased region" description="Polar residues" evidence="1">
    <location>
        <begin position="74"/>
        <end position="109"/>
    </location>
</feature>
<protein>
    <submittedName>
        <fullName evidence="3">Uncharacterized protein</fullName>
    </submittedName>
</protein>
<organism evidence="3 4">
    <name type="scientific">Rotaria magnacalcarata</name>
    <dbReference type="NCBI Taxonomy" id="392030"/>
    <lineage>
        <taxon>Eukaryota</taxon>
        <taxon>Metazoa</taxon>
        <taxon>Spiralia</taxon>
        <taxon>Gnathifera</taxon>
        <taxon>Rotifera</taxon>
        <taxon>Eurotatoria</taxon>
        <taxon>Bdelloidea</taxon>
        <taxon>Philodinida</taxon>
        <taxon>Philodinidae</taxon>
        <taxon>Rotaria</taxon>
    </lineage>
</organism>
<evidence type="ECO:0000313" key="3">
    <source>
        <dbReference type="EMBL" id="CAF5228282.1"/>
    </source>
</evidence>
<evidence type="ECO:0000256" key="1">
    <source>
        <dbReference type="SAM" id="MobiDB-lite"/>
    </source>
</evidence>
<feature type="non-terminal residue" evidence="3">
    <location>
        <position position="119"/>
    </location>
</feature>
<evidence type="ECO:0000313" key="2">
    <source>
        <dbReference type="EMBL" id="CAF5167482.1"/>
    </source>
</evidence>
<feature type="region of interest" description="Disordered" evidence="1">
    <location>
        <begin position="68"/>
        <end position="119"/>
    </location>
</feature>
<evidence type="ECO:0000313" key="4">
    <source>
        <dbReference type="Proteomes" id="UP000681720"/>
    </source>
</evidence>
<gene>
    <name evidence="2" type="ORF">BYL167_LOCUS76322</name>
    <name evidence="3" type="ORF">GIL414_LOCUS88070</name>
</gene>